<evidence type="ECO:0000256" key="8">
    <source>
        <dbReference type="HAMAP-Rule" id="MF_01865"/>
    </source>
</evidence>
<dbReference type="InterPro" id="IPR007197">
    <property type="entry name" value="rSAM"/>
</dbReference>
<dbReference type="HAMAP" id="MF_01865">
    <property type="entry name" value="MTTase_RimO"/>
    <property type="match status" value="1"/>
</dbReference>
<keyword evidence="12" id="KW-0687">Ribonucleoprotein</keyword>
<organism evidence="12 13">
    <name type="scientific">Zobellella aerophila</name>
    <dbReference type="NCBI Taxonomy" id="870480"/>
    <lineage>
        <taxon>Bacteria</taxon>
        <taxon>Pseudomonadati</taxon>
        <taxon>Pseudomonadota</taxon>
        <taxon>Gammaproteobacteria</taxon>
        <taxon>Aeromonadales</taxon>
        <taxon>Aeromonadaceae</taxon>
        <taxon>Zobellella</taxon>
    </lineage>
</organism>
<feature type="binding site" evidence="8">
    <location>
        <position position="49"/>
    </location>
    <ligand>
        <name>[4Fe-4S] cluster</name>
        <dbReference type="ChEBI" id="CHEBI:49883"/>
        <label>1</label>
    </ligand>
</feature>
<dbReference type="Pfam" id="PF04055">
    <property type="entry name" value="Radical_SAM"/>
    <property type="match status" value="1"/>
</dbReference>
<feature type="domain" description="Radical SAM core" evidence="11">
    <location>
        <begin position="132"/>
        <end position="369"/>
    </location>
</feature>
<dbReference type="PROSITE" id="PS50926">
    <property type="entry name" value="TRAM"/>
    <property type="match status" value="1"/>
</dbReference>
<evidence type="ECO:0000259" key="9">
    <source>
        <dbReference type="PROSITE" id="PS50926"/>
    </source>
</evidence>
<name>A0ABP6VCQ9_9GAMM</name>
<dbReference type="PROSITE" id="PS51449">
    <property type="entry name" value="MTTASE_N"/>
    <property type="match status" value="1"/>
</dbReference>
<dbReference type="InterPro" id="IPR013848">
    <property type="entry name" value="Methylthiotransferase_N"/>
</dbReference>
<dbReference type="InterPro" id="IPR002792">
    <property type="entry name" value="TRAM_dom"/>
</dbReference>
<dbReference type="SFLD" id="SFLDF00274">
    <property type="entry name" value="ribosomal_protein_S12_methylth"/>
    <property type="match status" value="1"/>
</dbReference>
<keyword evidence="1 8" id="KW-0004">4Fe-4S</keyword>
<dbReference type="RefSeq" id="WP_344956440.1">
    <property type="nucleotide sequence ID" value="NZ_BAABCX010000001.1"/>
</dbReference>
<feature type="binding site" evidence="8">
    <location>
        <position position="78"/>
    </location>
    <ligand>
        <name>[4Fe-4S] cluster</name>
        <dbReference type="ChEBI" id="CHEBI:49883"/>
        <label>1</label>
    </ligand>
</feature>
<keyword evidence="12" id="KW-0689">Ribosomal protein</keyword>
<dbReference type="PROSITE" id="PS51918">
    <property type="entry name" value="RADICAL_SAM"/>
    <property type="match status" value="1"/>
</dbReference>
<dbReference type="SUPFAM" id="SSF102114">
    <property type="entry name" value="Radical SAM enzymes"/>
    <property type="match status" value="1"/>
</dbReference>
<dbReference type="EMBL" id="BAABCX010000001">
    <property type="protein sequence ID" value="GAA3531341.1"/>
    <property type="molecule type" value="Genomic_DNA"/>
</dbReference>
<dbReference type="Pfam" id="PF18693">
    <property type="entry name" value="TRAM_2"/>
    <property type="match status" value="1"/>
</dbReference>
<keyword evidence="3 8" id="KW-0808">Transferase</keyword>
<dbReference type="SFLD" id="SFLDS00029">
    <property type="entry name" value="Radical_SAM"/>
    <property type="match status" value="1"/>
</dbReference>
<dbReference type="PANTHER" id="PTHR43837">
    <property type="entry name" value="RIBOSOMAL PROTEIN S12 METHYLTHIOTRANSFERASE RIMO"/>
    <property type="match status" value="1"/>
</dbReference>
<evidence type="ECO:0000313" key="12">
    <source>
        <dbReference type="EMBL" id="GAA3531341.1"/>
    </source>
</evidence>
<accession>A0ABP6VCQ9</accession>
<evidence type="ECO:0000313" key="13">
    <source>
        <dbReference type="Proteomes" id="UP001500795"/>
    </source>
</evidence>
<evidence type="ECO:0000256" key="4">
    <source>
        <dbReference type="ARBA" id="ARBA00022691"/>
    </source>
</evidence>
<evidence type="ECO:0000256" key="3">
    <source>
        <dbReference type="ARBA" id="ARBA00022679"/>
    </source>
</evidence>
<dbReference type="EC" id="2.8.4.4" evidence="8"/>
<keyword evidence="13" id="KW-1185">Reference proteome</keyword>
<evidence type="ECO:0000259" key="11">
    <source>
        <dbReference type="PROSITE" id="PS51918"/>
    </source>
</evidence>
<comment type="subcellular location">
    <subcellularLocation>
        <location evidence="8">Cytoplasm</location>
    </subcellularLocation>
</comment>
<dbReference type="SFLD" id="SFLDG01061">
    <property type="entry name" value="methylthiotransferase"/>
    <property type="match status" value="1"/>
</dbReference>
<proteinExistence type="inferred from homology"/>
<dbReference type="InterPro" id="IPR058240">
    <property type="entry name" value="rSAM_sf"/>
</dbReference>
<dbReference type="Proteomes" id="UP001500795">
    <property type="component" value="Unassembled WGS sequence"/>
</dbReference>
<evidence type="ECO:0000259" key="10">
    <source>
        <dbReference type="PROSITE" id="PS51449"/>
    </source>
</evidence>
<dbReference type="Gene3D" id="3.80.30.20">
    <property type="entry name" value="tm_1862 like domain"/>
    <property type="match status" value="1"/>
</dbReference>
<feature type="binding site" evidence="8">
    <location>
        <position position="146"/>
    </location>
    <ligand>
        <name>[4Fe-4S] cluster</name>
        <dbReference type="ChEBI" id="CHEBI:49883"/>
        <label>2</label>
        <note>4Fe-4S-S-AdoMet</note>
    </ligand>
</feature>
<keyword evidence="2 8" id="KW-0963">Cytoplasm</keyword>
<dbReference type="InterPro" id="IPR006638">
    <property type="entry name" value="Elp3/MiaA/NifB-like_rSAM"/>
</dbReference>
<dbReference type="SMART" id="SM00729">
    <property type="entry name" value="Elp3"/>
    <property type="match status" value="1"/>
</dbReference>
<feature type="binding site" evidence="8">
    <location>
        <position position="150"/>
    </location>
    <ligand>
        <name>[4Fe-4S] cluster</name>
        <dbReference type="ChEBI" id="CHEBI:49883"/>
        <label>2</label>
        <note>4Fe-4S-S-AdoMet</note>
    </ligand>
</feature>
<dbReference type="NCBIfam" id="TIGR00089">
    <property type="entry name" value="MiaB/RimO family radical SAM methylthiotransferase"/>
    <property type="match status" value="1"/>
</dbReference>
<dbReference type="Pfam" id="PF00919">
    <property type="entry name" value="UPF0004"/>
    <property type="match status" value="1"/>
</dbReference>
<dbReference type="InterPro" id="IPR005839">
    <property type="entry name" value="Methylthiotransferase"/>
</dbReference>
<evidence type="ECO:0000256" key="1">
    <source>
        <dbReference type="ARBA" id="ARBA00022485"/>
    </source>
</evidence>
<dbReference type="InterPro" id="IPR020612">
    <property type="entry name" value="Methylthiotransferase_CS"/>
</dbReference>
<comment type="cofactor">
    <cofactor evidence="8">
        <name>[4Fe-4S] cluster</name>
        <dbReference type="ChEBI" id="CHEBI:49883"/>
    </cofactor>
    <text evidence="8">Binds 2 [4Fe-4S] clusters. One cluster is coordinated with 3 cysteines and an exchangeable S-adenosyl-L-methionine.</text>
</comment>
<feature type="binding site" evidence="8">
    <location>
        <position position="153"/>
    </location>
    <ligand>
        <name>[4Fe-4S] cluster</name>
        <dbReference type="ChEBI" id="CHEBI:49883"/>
        <label>2</label>
        <note>4Fe-4S-S-AdoMet</note>
    </ligand>
</feature>
<evidence type="ECO:0000256" key="6">
    <source>
        <dbReference type="ARBA" id="ARBA00023004"/>
    </source>
</evidence>
<dbReference type="CDD" id="cd01335">
    <property type="entry name" value="Radical_SAM"/>
    <property type="match status" value="1"/>
</dbReference>
<feature type="domain" description="TRAM" evidence="9">
    <location>
        <begin position="372"/>
        <end position="437"/>
    </location>
</feature>
<evidence type="ECO:0000256" key="2">
    <source>
        <dbReference type="ARBA" id="ARBA00022490"/>
    </source>
</evidence>
<dbReference type="InterPro" id="IPR038135">
    <property type="entry name" value="Methylthiotransferase_N_sf"/>
</dbReference>
<feature type="binding site" evidence="8">
    <location>
        <position position="13"/>
    </location>
    <ligand>
        <name>[4Fe-4S] cluster</name>
        <dbReference type="ChEBI" id="CHEBI:49883"/>
        <label>1</label>
    </ligand>
</feature>
<sequence length="437" mass="48790">MSVPRIGFVSLGCPKNLVDSERILTQLRIEGYEVVPSYDDADLVIVNTCGFIDSAVQESLEAVGEALSENGKVIVTGCLGAKEDQIREVHPKVLEITGPHSYEQVLNHVHQYVPKPDFNPFVSLVPEQGVKLTPKHYAYLKISEGCNHKCTFCIIPSMRGGLDSRPIGEVLSEARRLVDAGVKELLVISQDTSAYGVDVKHKTGFADGMPVKTHMQTLCEELGKMGVWVRLHYVYPYPHVDDLIPLMRDGKLLPYLDIPLQHASPRILKLMKRPGAVERTLERIRSWREICPEITIRSTFIVGFPGETEEDFQLLLDFIEQAELDRVGCFTYSPVEGARANELPDPVPEEIKQERFDRFMALQQAISTRKLALKVGKTLEVLIDEVDEEGAIGRSSADAPEIDGLVYLNGETSLKPGDKVMVNIQHADEYDLWGELA</sequence>
<protein>
    <recommendedName>
        <fullName evidence="8">Ribosomal protein uS12 methylthiotransferase RimO</fullName>
        <shortName evidence="8">uS12 MTTase</shortName>
        <shortName evidence="8">uS12 methylthiotransferase</shortName>
        <ecNumber evidence="8">2.8.4.4</ecNumber>
    </recommendedName>
    <alternativeName>
        <fullName evidence="8">Ribosomal protein uS12 (aspartate-C(3))-methylthiotransferase</fullName>
    </alternativeName>
    <alternativeName>
        <fullName evidence="8">Ribosome maturation factor RimO</fullName>
    </alternativeName>
</protein>
<keyword evidence="7 8" id="KW-0411">Iron-sulfur</keyword>
<feature type="domain" description="MTTase N-terminal" evidence="10">
    <location>
        <begin position="4"/>
        <end position="114"/>
    </location>
</feature>
<dbReference type="SFLD" id="SFLDG01082">
    <property type="entry name" value="B12-binding_domain_containing"/>
    <property type="match status" value="1"/>
</dbReference>
<dbReference type="Gene3D" id="2.40.50.140">
    <property type="entry name" value="Nucleic acid-binding proteins"/>
    <property type="match status" value="1"/>
</dbReference>
<dbReference type="GO" id="GO:0005840">
    <property type="term" value="C:ribosome"/>
    <property type="evidence" value="ECO:0007669"/>
    <property type="project" value="UniProtKB-KW"/>
</dbReference>
<comment type="caution">
    <text evidence="12">The sequence shown here is derived from an EMBL/GenBank/DDBJ whole genome shotgun (WGS) entry which is preliminary data.</text>
</comment>
<comment type="similarity">
    <text evidence="8">Belongs to the methylthiotransferase family. RimO subfamily.</text>
</comment>
<dbReference type="InterPro" id="IPR005840">
    <property type="entry name" value="Ribosomal_uS12_MeSTrfase_RimO"/>
</dbReference>
<keyword evidence="5 8" id="KW-0479">Metal-binding</keyword>
<keyword evidence="4 8" id="KW-0949">S-adenosyl-L-methionine</keyword>
<keyword evidence="6 8" id="KW-0408">Iron</keyword>
<dbReference type="PROSITE" id="PS01278">
    <property type="entry name" value="MTTASE_RADICAL"/>
    <property type="match status" value="1"/>
</dbReference>
<dbReference type="PANTHER" id="PTHR43837:SF1">
    <property type="entry name" value="RIBOSOMAL PROTEIN US12 METHYLTHIOTRANSFERASE RIMO"/>
    <property type="match status" value="1"/>
</dbReference>
<gene>
    <name evidence="8 12" type="primary">rimO</name>
    <name evidence="12" type="ORF">GCM10022394_08320</name>
</gene>
<reference evidence="13" key="1">
    <citation type="journal article" date="2019" name="Int. J. Syst. Evol. Microbiol.">
        <title>The Global Catalogue of Microorganisms (GCM) 10K type strain sequencing project: providing services to taxonomists for standard genome sequencing and annotation.</title>
        <authorList>
            <consortium name="The Broad Institute Genomics Platform"/>
            <consortium name="The Broad Institute Genome Sequencing Center for Infectious Disease"/>
            <person name="Wu L."/>
            <person name="Ma J."/>
        </authorList>
    </citation>
    <scope>NUCLEOTIDE SEQUENCE [LARGE SCALE GENOMIC DNA]</scope>
    <source>
        <strain evidence="13">JCM 17110</strain>
    </source>
</reference>
<evidence type="ECO:0000256" key="7">
    <source>
        <dbReference type="ARBA" id="ARBA00023014"/>
    </source>
</evidence>
<evidence type="ECO:0000256" key="5">
    <source>
        <dbReference type="ARBA" id="ARBA00022723"/>
    </source>
</evidence>
<comment type="function">
    <text evidence="8">Catalyzes the methylthiolation of an aspartic acid residue of ribosomal protein uS12.</text>
</comment>
<comment type="catalytic activity">
    <reaction evidence="8">
        <text>L-aspartate(89)-[ribosomal protein uS12]-hydrogen + (sulfur carrier)-SH + AH2 + 2 S-adenosyl-L-methionine = 3-methylsulfanyl-L-aspartate(89)-[ribosomal protein uS12]-hydrogen + (sulfur carrier)-H + 5'-deoxyadenosine + L-methionine + A + S-adenosyl-L-homocysteine + 2 H(+)</text>
        <dbReference type="Rhea" id="RHEA:37087"/>
        <dbReference type="Rhea" id="RHEA-COMP:10460"/>
        <dbReference type="Rhea" id="RHEA-COMP:10461"/>
        <dbReference type="Rhea" id="RHEA-COMP:14737"/>
        <dbReference type="Rhea" id="RHEA-COMP:14739"/>
        <dbReference type="ChEBI" id="CHEBI:13193"/>
        <dbReference type="ChEBI" id="CHEBI:15378"/>
        <dbReference type="ChEBI" id="CHEBI:17319"/>
        <dbReference type="ChEBI" id="CHEBI:17499"/>
        <dbReference type="ChEBI" id="CHEBI:29917"/>
        <dbReference type="ChEBI" id="CHEBI:29961"/>
        <dbReference type="ChEBI" id="CHEBI:57844"/>
        <dbReference type="ChEBI" id="CHEBI:57856"/>
        <dbReference type="ChEBI" id="CHEBI:59789"/>
        <dbReference type="ChEBI" id="CHEBI:64428"/>
        <dbReference type="ChEBI" id="CHEBI:73599"/>
        <dbReference type="EC" id="2.8.4.4"/>
    </reaction>
</comment>
<dbReference type="InterPro" id="IPR023404">
    <property type="entry name" value="rSAM_horseshoe"/>
</dbReference>
<dbReference type="NCBIfam" id="TIGR01125">
    <property type="entry name" value="30S ribosomal protein S12 methylthiotransferase RimO"/>
    <property type="match status" value="1"/>
</dbReference>
<dbReference type="InterPro" id="IPR012340">
    <property type="entry name" value="NA-bd_OB-fold"/>
</dbReference>
<dbReference type="Gene3D" id="3.40.50.12160">
    <property type="entry name" value="Methylthiotransferase, N-terminal domain"/>
    <property type="match status" value="1"/>
</dbReference>